<feature type="region of interest" description="Disordered" evidence="1">
    <location>
        <begin position="232"/>
        <end position="273"/>
    </location>
</feature>
<dbReference type="RefSeq" id="XP_033691208.1">
    <property type="nucleotide sequence ID" value="XM_033820168.1"/>
</dbReference>
<dbReference type="Proteomes" id="UP000800094">
    <property type="component" value="Unassembled WGS sequence"/>
</dbReference>
<evidence type="ECO:0000256" key="2">
    <source>
        <dbReference type="SAM" id="Phobius"/>
    </source>
</evidence>
<reference evidence="3" key="1">
    <citation type="journal article" date="2020" name="Stud. Mycol.">
        <title>101 Dothideomycetes genomes: a test case for predicting lifestyles and emergence of pathogens.</title>
        <authorList>
            <person name="Haridas S."/>
            <person name="Albert R."/>
            <person name="Binder M."/>
            <person name="Bloem J."/>
            <person name="Labutti K."/>
            <person name="Salamov A."/>
            <person name="Andreopoulos B."/>
            <person name="Baker S."/>
            <person name="Barry K."/>
            <person name="Bills G."/>
            <person name="Bluhm B."/>
            <person name="Cannon C."/>
            <person name="Castanera R."/>
            <person name="Culley D."/>
            <person name="Daum C."/>
            <person name="Ezra D."/>
            <person name="Gonzalez J."/>
            <person name="Henrissat B."/>
            <person name="Kuo A."/>
            <person name="Liang C."/>
            <person name="Lipzen A."/>
            <person name="Lutzoni F."/>
            <person name="Magnuson J."/>
            <person name="Mondo S."/>
            <person name="Nolan M."/>
            <person name="Ohm R."/>
            <person name="Pangilinan J."/>
            <person name="Park H.-J."/>
            <person name="Ramirez L."/>
            <person name="Alfaro M."/>
            <person name="Sun H."/>
            <person name="Tritt A."/>
            <person name="Yoshinaga Y."/>
            <person name="Zwiers L.-H."/>
            <person name="Turgeon B."/>
            <person name="Goodwin S."/>
            <person name="Spatafora J."/>
            <person name="Crous P."/>
            <person name="Grigoriev I."/>
        </authorList>
    </citation>
    <scope>NUCLEOTIDE SEQUENCE</scope>
    <source>
        <strain evidence="3">CBS 122368</strain>
    </source>
</reference>
<dbReference type="AlphaFoldDB" id="A0A6A6J0F5"/>
<keyword evidence="4" id="KW-1185">Reference proteome</keyword>
<gene>
    <name evidence="3" type="ORF">BU26DRAFT_16271</name>
</gene>
<proteinExistence type="predicted"/>
<protein>
    <submittedName>
        <fullName evidence="3">Uncharacterized protein</fullName>
    </submittedName>
</protein>
<organism evidence="3 4">
    <name type="scientific">Trematosphaeria pertusa</name>
    <dbReference type="NCBI Taxonomy" id="390896"/>
    <lineage>
        <taxon>Eukaryota</taxon>
        <taxon>Fungi</taxon>
        <taxon>Dikarya</taxon>
        <taxon>Ascomycota</taxon>
        <taxon>Pezizomycotina</taxon>
        <taxon>Dothideomycetes</taxon>
        <taxon>Pleosporomycetidae</taxon>
        <taxon>Pleosporales</taxon>
        <taxon>Massarineae</taxon>
        <taxon>Trematosphaeriaceae</taxon>
        <taxon>Trematosphaeria</taxon>
    </lineage>
</organism>
<feature type="compositionally biased region" description="Low complexity" evidence="1">
    <location>
        <begin position="232"/>
        <end position="253"/>
    </location>
</feature>
<keyword evidence="2" id="KW-0812">Transmembrane</keyword>
<feature type="transmembrane region" description="Helical" evidence="2">
    <location>
        <begin position="39"/>
        <end position="68"/>
    </location>
</feature>
<evidence type="ECO:0000313" key="3">
    <source>
        <dbReference type="EMBL" id="KAF2256204.1"/>
    </source>
</evidence>
<keyword evidence="2" id="KW-0472">Membrane</keyword>
<dbReference type="EMBL" id="ML987189">
    <property type="protein sequence ID" value="KAF2256204.1"/>
    <property type="molecule type" value="Genomic_DNA"/>
</dbReference>
<dbReference type="GeneID" id="54573498"/>
<evidence type="ECO:0000256" key="1">
    <source>
        <dbReference type="SAM" id="MobiDB-lite"/>
    </source>
</evidence>
<keyword evidence="2" id="KW-1133">Transmembrane helix</keyword>
<name>A0A6A6J0F5_9PLEO</name>
<dbReference type="OrthoDB" id="3942083at2759"/>
<sequence length="336" mass="37640">MTQVQPHPTFSATSSHDRSARIRDYLFTTFLYRDMVDALALWGTIGTWAAVLLALVALVGIISLWLVLRAGLSERNRALTAVQDRRQDYVTKGIGFGREIRLRRKTKVPDLKPSFDIPSDESPLGISGTSVASLPWVTGGWNGTTCRTGWAKFCRLLDSYKTADTVDEEKRVISGTNGKLVIYNTQTWLPVSRYWILIAGLLGRYGDRQYYAHVHGPPCRADLDEYQVDISGSDDSSDDMNSSSGDDWSVTSSLADRQRGRRRLSNSTSSGTGSLDISLHALRRSDFSFITSLLQFEIFGRVSTYSEELSLGDMLWLASGFLPLSRRKWRNEIMCL</sequence>
<evidence type="ECO:0000313" key="4">
    <source>
        <dbReference type="Proteomes" id="UP000800094"/>
    </source>
</evidence>
<accession>A0A6A6J0F5</accession>